<dbReference type="PROSITE" id="PS50164">
    <property type="entry name" value="GIY_YIG"/>
    <property type="match status" value="1"/>
</dbReference>
<dbReference type="SUPFAM" id="SSF52540">
    <property type="entry name" value="P-loop containing nucleoside triphosphate hydrolases"/>
    <property type="match status" value="1"/>
</dbReference>
<reference evidence="2" key="1">
    <citation type="submission" date="2020-05" db="EMBL/GenBank/DDBJ databases">
        <authorList>
            <person name="Chiriac C."/>
            <person name="Salcher M."/>
            <person name="Ghai R."/>
            <person name="Kavagutti S V."/>
        </authorList>
    </citation>
    <scope>NUCLEOTIDE SEQUENCE</scope>
</reference>
<dbReference type="InterPro" id="IPR018647">
    <property type="entry name" value="SLFN_3-like_DNA/RNA_helicase"/>
</dbReference>
<dbReference type="InterPro" id="IPR000305">
    <property type="entry name" value="GIY-YIG_endonuc"/>
</dbReference>
<dbReference type="AlphaFoldDB" id="A0A6J6DU12"/>
<feature type="domain" description="GIY-YIG" evidence="1">
    <location>
        <begin position="28"/>
        <end position="100"/>
    </location>
</feature>
<proteinExistence type="predicted"/>
<organism evidence="2">
    <name type="scientific">freshwater metagenome</name>
    <dbReference type="NCBI Taxonomy" id="449393"/>
    <lineage>
        <taxon>unclassified sequences</taxon>
        <taxon>metagenomes</taxon>
        <taxon>ecological metagenomes</taxon>
    </lineage>
</organism>
<dbReference type="InterPro" id="IPR027417">
    <property type="entry name" value="P-loop_NTPase"/>
</dbReference>
<dbReference type="EMBL" id="CAEZTO010000003">
    <property type="protein sequence ID" value="CAB4566415.1"/>
    <property type="molecule type" value="Genomic_DNA"/>
</dbReference>
<protein>
    <submittedName>
        <fullName evidence="2">Unannotated protein</fullName>
    </submittedName>
</protein>
<evidence type="ECO:0000313" key="2">
    <source>
        <dbReference type="EMBL" id="CAB4566415.1"/>
    </source>
</evidence>
<gene>
    <name evidence="2" type="ORF">UFOPK1693_00386</name>
</gene>
<evidence type="ECO:0000259" key="1">
    <source>
        <dbReference type="PROSITE" id="PS50164"/>
    </source>
</evidence>
<dbReference type="CDD" id="cd10439">
    <property type="entry name" value="GIY-YIG_COG3410"/>
    <property type="match status" value="1"/>
</dbReference>
<name>A0A6J6DU12_9ZZZZ</name>
<dbReference type="Pfam" id="PF09848">
    <property type="entry name" value="SLFN-g3_helicase"/>
    <property type="match status" value="1"/>
</dbReference>
<accession>A0A6J6DU12</accession>
<sequence length="570" mass="64986">MTGFNIERLPFDSQAINTWGQADEKHANWPVVYTISSSKEIYIGETVNAASRMHQHLGVPERRALERVQIIKHDRFNKSACLDLESHLIKYFAADGKYKVLNGNLGLSDSNYFDRDLYRESFKDLFELLVEEGFLSRPVPEIVNSDLFKYSPFKTLNSDQAIALTGILERLFSDLAGSRDDELVVRGEPGTGKTIIAIYLIKLLKDIGRYLPDELAASDSIFSEYFTVKNKELMAGLTVGLVIPQQSLRRTVQKVFASVPGLNSSQVMSPFDLGKSKEPYDLIIVDETHRLGQRANQSSAQQNKDFKEINEKLFGEDKLETTQLDWIRKQSRKRILLLDAGQSVRPADLPSIKIHELTRAAKTRDALFNLSSQMRVKGGNDYLTFVSSLFEPNPKKAEKFGTYDLRFFGSFVEMRKQIIEKNKQFGLGRLLAGFAWPWNSKKDKSKHDIEIEDVKLFWNGTATDWINSKGSSEEVGGIHTVQGYDLNYAGVIIGSDLKFDTVTQRIIFDRNCYFDTKGKENNDKLGLKYSDEDIRQFVINIYKVLLTRGIQGTYVYVVDPPLRKYLSQFF</sequence>
<dbReference type="Gene3D" id="3.40.50.300">
    <property type="entry name" value="P-loop containing nucleotide triphosphate hydrolases"/>
    <property type="match status" value="1"/>
</dbReference>